<dbReference type="Pfam" id="PF00535">
    <property type="entry name" value="Glycos_transf_2"/>
    <property type="match status" value="1"/>
</dbReference>
<dbReference type="RefSeq" id="WP_014032691.1">
    <property type="nucleotide sequence ID" value="NC_015945.1"/>
</dbReference>
<dbReference type="KEGG" id="mrs:Murru_1369"/>
<evidence type="ECO:0000256" key="3">
    <source>
        <dbReference type="ARBA" id="ARBA00022679"/>
    </source>
</evidence>
<comment type="similarity">
    <text evidence="1">Belongs to the glycosyltransferase 2 family.</text>
</comment>
<dbReference type="STRING" id="886377.Murru_1369"/>
<dbReference type="OrthoDB" id="9815829at2"/>
<dbReference type="PANTHER" id="PTHR43685">
    <property type="entry name" value="GLYCOSYLTRANSFERASE"/>
    <property type="match status" value="1"/>
</dbReference>
<accession>G2PPM9</accession>
<feature type="domain" description="Glycosyltransferase 2-like" evidence="4">
    <location>
        <begin position="10"/>
        <end position="168"/>
    </location>
</feature>
<evidence type="ECO:0000313" key="5">
    <source>
        <dbReference type="EMBL" id="AEM70410.1"/>
    </source>
</evidence>
<dbReference type="EMBL" id="CP002999">
    <property type="protein sequence ID" value="AEM70410.1"/>
    <property type="molecule type" value="Genomic_DNA"/>
</dbReference>
<dbReference type="GO" id="GO:0016757">
    <property type="term" value="F:glycosyltransferase activity"/>
    <property type="evidence" value="ECO:0007669"/>
    <property type="project" value="UniProtKB-KW"/>
</dbReference>
<evidence type="ECO:0000256" key="2">
    <source>
        <dbReference type="ARBA" id="ARBA00022676"/>
    </source>
</evidence>
<dbReference type="Proteomes" id="UP000008908">
    <property type="component" value="Chromosome"/>
</dbReference>
<gene>
    <name evidence="5" type="ordered locus">Murru_1369</name>
</gene>
<proteinExistence type="inferred from homology"/>
<dbReference type="Gene3D" id="3.90.550.10">
    <property type="entry name" value="Spore Coat Polysaccharide Biosynthesis Protein SpsA, Chain A"/>
    <property type="match status" value="1"/>
</dbReference>
<reference evidence="5 6" key="2">
    <citation type="journal article" date="2012" name="Stand. Genomic Sci.">
        <title>Complete genome sequence of the facultatively anaerobic, appendaged bacterium Muricauda ruestringensis type strain (B1(T)).</title>
        <authorList>
            <person name="Huntemann M."/>
            <person name="Teshima H."/>
            <person name="Lapidus A."/>
            <person name="Nolan M."/>
            <person name="Lucas S."/>
            <person name="Hammon N."/>
            <person name="Deshpande S."/>
            <person name="Cheng J.F."/>
            <person name="Tapia R."/>
            <person name="Goodwin L.A."/>
            <person name="Pitluck S."/>
            <person name="Liolios K."/>
            <person name="Pagani I."/>
            <person name="Ivanova N."/>
            <person name="Mavromatis K."/>
            <person name="Mikhailova N."/>
            <person name="Pati A."/>
            <person name="Chen A."/>
            <person name="Palaniappan K."/>
            <person name="Land M."/>
            <person name="Hauser L."/>
            <person name="Pan C."/>
            <person name="Brambilla E.M."/>
            <person name="Rohde M."/>
            <person name="Spring S."/>
            <person name="Goker M."/>
            <person name="Detter J.C."/>
            <person name="Bristow J."/>
            <person name="Eisen J.A."/>
            <person name="Markowitz V."/>
            <person name="Hugenholtz P."/>
            <person name="Kyrpides N.C."/>
            <person name="Klenk H.P."/>
            <person name="Woyke T."/>
        </authorList>
    </citation>
    <scope>NUCLEOTIDE SEQUENCE [LARGE SCALE GENOMIC DNA]</scope>
    <source>
        <strain evidence="6">DSM 13258 / LMG 19739 / B1</strain>
    </source>
</reference>
<dbReference type="eggNOG" id="COG1215">
    <property type="taxonomic scope" value="Bacteria"/>
</dbReference>
<name>G2PPM9_ALLRU</name>
<evidence type="ECO:0000313" key="6">
    <source>
        <dbReference type="Proteomes" id="UP000008908"/>
    </source>
</evidence>
<keyword evidence="2" id="KW-0328">Glycosyltransferase</keyword>
<protein>
    <submittedName>
        <fullName evidence="5">Glycosyl transferase family 2</fullName>
    </submittedName>
</protein>
<dbReference type="InterPro" id="IPR029044">
    <property type="entry name" value="Nucleotide-diphossugar_trans"/>
</dbReference>
<dbReference type="SUPFAM" id="SSF53448">
    <property type="entry name" value="Nucleotide-diphospho-sugar transferases"/>
    <property type="match status" value="1"/>
</dbReference>
<dbReference type="PANTHER" id="PTHR43685:SF5">
    <property type="entry name" value="GLYCOSYLTRANSFERASE EPSE-RELATED"/>
    <property type="match status" value="1"/>
</dbReference>
<keyword evidence="3 5" id="KW-0808">Transferase</keyword>
<dbReference type="InterPro" id="IPR050834">
    <property type="entry name" value="Glycosyltransf_2"/>
</dbReference>
<keyword evidence="6" id="KW-1185">Reference proteome</keyword>
<organism evidence="5 6">
    <name type="scientific">Allomuricauda ruestringensis (strain DSM 13258 / CIP 107369 / LMG 19739 / B1)</name>
    <name type="common">Muricauda ruestringensis</name>
    <dbReference type="NCBI Taxonomy" id="886377"/>
    <lineage>
        <taxon>Bacteria</taxon>
        <taxon>Pseudomonadati</taxon>
        <taxon>Bacteroidota</taxon>
        <taxon>Flavobacteriia</taxon>
        <taxon>Flavobacteriales</taxon>
        <taxon>Flavobacteriaceae</taxon>
        <taxon>Flagellimonas</taxon>
    </lineage>
</organism>
<sequence>MKSNHSIALLIPHYNSPKELYASIDSIKESIEVDLLIVDDGSKVKFEEDRILKNYTCGQTHFHYLEENQGIGVALNEGLSFLVSKGYEYIARLDCGDYCHEDRLSKQIDYLKKNREVAMVGSWANIVNEQGDLLYVLKHPTSHEEISKKMYLNNTFVHPSVVFRSSVLKKAGNYPFKYRFASQDYAFFFNIMKHYRVENMPEVLVDYVISANSISTKKRRLQVKNRLHIIWDNYYLGFYPTYGLLRNMLLLLLPRWATTGLKKAVFKKQDKTVNNE</sequence>
<evidence type="ECO:0000256" key="1">
    <source>
        <dbReference type="ARBA" id="ARBA00006739"/>
    </source>
</evidence>
<evidence type="ECO:0000259" key="4">
    <source>
        <dbReference type="Pfam" id="PF00535"/>
    </source>
</evidence>
<dbReference type="InterPro" id="IPR001173">
    <property type="entry name" value="Glyco_trans_2-like"/>
</dbReference>
<dbReference type="HOGENOM" id="CLU_025996_0_9_10"/>
<reference evidence="6" key="1">
    <citation type="submission" date="2011-08" db="EMBL/GenBank/DDBJ databases">
        <title>The complete genome of Muricauda ruestringensis DSM 13258.</title>
        <authorList>
            <person name="Lucas S."/>
            <person name="Han J."/>
            <person name="Lapidus A."/>
            <person name="Bruce D."/>
            <person name="Goodwin L."/>
            <person name="Pitluck S."/>
            <person name="Peters L."/>
            <person name="Kyrpides N."/>
            <person name="Mavromatis K."/>
            <person name="Ivanova N."/>
            <person name="Ovchinnikova G."/>
            <person name="Teshima H."/>
            <person name="Detter J.C."/>
            <person name="Tapia R."/>
            <person name="Han C."/>
            <person name="Land M."/>
            <person name="Hauser L."/>
            <person name="Markowitz V."/>
            <person name="Cheng J.-F."/>
            <person name="Hugenholtz P."/>
            <person name="Woyke T."/>
            <person name="Wu D."/>
            <person name="Spring S."/>
            <person name="Schroeder M."/>
            <person name="Brambilla E."/>
            <person name="Klenk H.-P."/>
            <person name="Eisen J.A."/>
        </authorList>
    </citation>
    <scope>NUCLEOTIDE SEQUENCE [LARGE SCALE GENOMIC DNA]</scope>
    <source>
        <strain evidence="6">DSM 13258 / LMG 19739 / B1</strain>
    </source>
</reference>
<dbReference type="AlphaFoldDB" id="G2PPM9"/>